<dbReference type="Proteomes" id="UP000294335">
    <property type="component" value="Unassembled WGS sequence"/>
</dbReference>
<name>A0AAQ1SSJ2_9PSED</name>
<dbReference type="AlphaFoldDB" id="A0AAQ1SSJ2"/>
<proteinExistence type="predicted"/>
<organism evidence="1 2">
    <name type="scientific">Pseudomonas inefficax</name>
    <dbReference type="NCBI Taxonomy" id="2078786"/>
    <lineage>
        <taxon>Bacteria</taxon>
        <taxon>Pseudomonadati</taxon>
        <taxon>Pseudomonadota</taxon>
        <taxon>Gammaproteobacteria</taxon>
        <taxon>Pseudomonadales</taxon>
        <taxon>Pseudomonadaceae</taxon>
        <taxon>Pseudomonas</taxon>
    </lineage>
</organism>
<gene>
    <name evidence="1" type="ORF">JV551A3_V1_680004</name>
</gene>
<evidence type="ECO:0000313" key="1">
    <source>
        <dbReference type="EMBL" id="SPO59681.1"/>
    </source>
</evidence>
<dbReference type="EMBL" id="OPYN01000068">
    <property type="protein sequence ID" value="SPO59681.1"/>
    <property type="molecule type" value="Genomic_DNA"/>
</dbReference>
<accession>A0AAQ1SSJ2</accession>
<protein>
    <submittedName>
        <fullName evidence="1">Uncharacterized protein</fullName>
    </submittedName>
</protein>
<evidence type="ECO:0000313" key="2">
    <source>
        <dbReference type="Proteomes" id="UP000294335"/>
    </source>
</evidence>
<keyword evidence="2" id="KW-1185">Reference proteome</keyword>
<comment type="caution">
    <text evidence="1">The sequence shown here is derived from an EMBL/GenBank/DDBJ whole genome shotgun (WGS) entry which is preliminary data.</text>
</comment>
<reference evidence="1 2" key="1">
    <citation type="submission" date="2018-02" db="EMBL/GenBank/DDBJ databases">
        <authorList>
            <person name="Dubost A."/>
        </authorList>
    </citation>
    <scope>NUCLEOTIDE SEQUENCE [LARGE SCALE GENOMIC DNA]</scope>
    <source>
        <strain evidence="2">JV551A3</strain>
    </source>
</reference>
<sequence length="46" mass="5121">MTPSAPATNGCNHFVVAAPQLNICVPLRPLYSLNRIYIKDPPEEIR</sequence>